<protein>
    <submittedName>
        <fullName evidence="5">FadR family transcriptional regulator</fullName>
    </submittedName>
</protein>
<name>A0ABY5Y1I6_9BACT</name>
<sequence length="233" mass="27050">MSEMQYAKLSTNSLLNQLKQFLTANNFQVGDKLPAERALAEEFKVSRSSIRKALKTLVDKGIIESRQGGGNYLKIPDVDPIASEILDAVNRESSLFEQVTEYRYYLEPIIARLAAQKRTEKQLNQLKLIVFEQQRRKSLELPFDGKLDANFHLQLANCTGNFLFIETMKRLNRIYSEGRSDEVRDDEWKEFSIKTHLQIIDAIENRDSDLCENLLREHILTVKDKHIFANKKE</sequence>
<evidence type="ECO:0000256" key="2">
    <source>
        <dbReference type="ARBA" id="ARBA00023125"/>
    </source>
</evidence>
<evidence type="ECO:0000313" key="5">
    <source>
        <dbReference type="EMBL" id="UWX06044.1"/>
    </source>
</evidence>
<dbReference type="Gene3D" id="1.20.120.530">
    <property type="entry name" value="GntR ligand-binding domain-like"/>
    <property type="match status" value="1"/>
</dbReference>
<proteinExistence type="predicted"/>
<dbReference type="SUPFAM" id="SSF46785">
    <property type="entry name" value="Winged helix' DNA-binding domain"/>
    <property type="match status" value="1"/>
</dbReference>
<keyword evidence="1" id="KW-0805">Transcription regulation</keyword>
<keyword evidence="3" id="KW-0804">Transcription</keyword>
<dbReference type="SMART" id="SM00345">
    <property type="entry name" value="HTH_GNTR"/>
    <property type="match status" value="1"/>
</dbReference>
<gene>
    <name evidence="5" type="ORF">JBF11_01630</name>
</gene>
<reference evidence="5" key="1">
    <citation type="submission" date="2020-12" db="EMBL/GenBank/DDBJ databases">
        <title>Taurinivorans muris gen. nov., sp. nov., fundamental and realized metabolic niche of a ubiquitous sulfidogenic bacterium in the murine intestine.</title>
        <authorList>
            <person name="Ye H."/>
            <person name="Hanson B.T."/>
            <person name="Loy A."/>
        </authorList>
    </citation>
    <scope>NUCLEOTIDE SEQUENCE</scope>
    <source>
        <strain evidence="5">LT0009</strain>
    </source>
</reference>
<dbReference type="SUPFAM" id="SSF48008">
    <property type="entry name" value="GntR ligand-binding domain-like"/>
    <property type="match status" value="1"/>
</dbReference>
<accession>A0ABY5Y1I6</accession>
<dbReference type="CDD" id="cd07377">
    <property type="entry name" value="WHTH_GntR"/>
    <property type="match status" value="1"/>
</dbReference>
<keyword evidence="2" id="KW-0238">DNA-binding</keyword>
<dbReference type="PROSITE" id="PS50949">
    <property type="entry name" value="HTH_GNTR"/>
    <property type="match status" value="1"/>
</dbReference>
<dbReference type="InterPro" id="IPR000524">
    <property type="entry name" value="Tscrpt_reg_HTH_GntR"/>
</dbReference>
<dbReference type="Gene3D" id="1.10.10.10">
    <property type="entry name" value="Winged helix-like DNA-binding domain superfamily/Winged helix DNA-binding domain"/>
    <property type="match status" value="1"/>
</dbReference>
<dbReference type="InterPro" id="IPR008920">
    <property type="entry name" value="TF_FadR/GntR_C"/>
</dbReference>
<evidence type="ECO:0000313" key="6">
    <source>
        <dbReference type="Proteomes" id="UP001058120"/>
    </source>
</evidence>
<evidence type="ECO:0000256" key="1">
    <source>
        <dbReference type="ARBA" id="ARBA00023015"/>
    </source>
</evidence>
<dbReference type="Proteomes" id="UP001058120">
    <property type="component" value="Chromosome"/>
</dbReference>
<dbReference type="PANTHER" id="PTHR43537">
    <property type="entry name" value="TRANSCRIPTIONAL REGULATOR, GNTR FAMILY"/>
    <property type="match status" value="1"/>
</dbReference>
<dbReference type="InterPro" id="IPR011711">
    <property type="entry name" value="GntR_C"/>
</dbReference>
<dbReference type="PANTHER" id="PTHR43537:SF5">
    <property type="entry name" value="UXU OPERON TRANSCRIPTIONAL REGULATOR"/>
    <property type="match status" value="1"/>
</dbReference>
<evidence type="ECO:0000256" key="3">
    <source>
        <dbReference type="ARBA" id="ARBA00023163"/>
    </source>
</evidence>
<dbReference type="EMBL" id="CP065938">
    <property type="protein sequence ID" value="UWX06044.1"/>
    <property type="molecule type" value="Genomic_DNA"/>
</dbReference>
<dbReference type="InterPro" id="IPR036390">
    <property type="entry name" value="WH_DNA-bd_sf"/>
</dbReference>
<evidence type="ECO:0000259" key="4">
    <source>
        <dbReference type="PROSITE" id="PS50949"/>
    </source>
</evidence>
<organism evidence="5 6">
    <name type="scientific">Taurinivorans muris</name>
    <dbReference type="NCBI Taxonomy" id="2787751"/>
    <lineage>
        <taxon>Bacteria</taxon>
        <taxon>Pseudomonadati</taxon>
        <taxon>Thermodesulfobacteriota</taxon>
        <taxon>Desulfovibrionia</taxon>
        <taxon>Desulfovibrionales</taxon>
        <taxon>Desulfovibrionaceae</taxon>
        <taxon>Taurinivorans</taxon>
    </lineage>
</organism>
<dbReference type="InterPro" id="IPR036388">
    <property type="entry name" value="WH-like_DNA-bd_sf"/>
</dbReference>
<dbReference type="PRINTS" id="PR00035">
    <property type="entry name" value="HTHGNTR"/>
</dbReference>
<dbReference type="SMART" id="SM00895">
    <property type="entry name" value="FCD"/>
    <property type="match status" value="1"/>
</dbReference>
<dbReference type="Pfam" id="PF00392">
    <property type="entry name" value="GntR"/>
    <property type="match status" value="1"/>
</dbReference>
<dbReference type="RefSeq" id="WP_334315640.1">
    <property type="nucleotide sequence ID" value="NZ_CP065938.1"/>
</dbReference>
<dbReference type="Pfam" id="PF07729">
    <property type="entry name" value="FCD"/>
    <property type="match status" value="1"/>
</dbReference>
<keyword evidence="6" id="KW-1185">Reference proteome</keyword>
<feature type="domain" description="HTH gntR-type" evidence="4">
    <location>
        <begin position="8"/>
        <end position="76"/>
    </location>
</feature>